<feature type="region of interest" description="Disordered" evidence="2">
    <location>
        <begin position="608"/>
        <end position="631"/>
    </location>
</feature>
<evidence type="ECO:0000313" key="4">
    <source>
        <dbReference type="Proteomes" id="UP000673375"/>
    </source>
</evidence>
<feature type="compositionally biased region" description="Polar residues" evidence="2">
    <location>
        <begin position="505"/>
        <end position="552"/>
    </location>
</feature>
<comment type="caution">
    <text evidence="3">The sequence shown here is derived from an EMBL/GenBank/DDBJ whole genome shotgun (WGS) entry which is preliminary data.</text>
</comment>
<dbReference type="RefSeq" id="WP_209557841.1">
    <property type="nucleotide sequence ID" value="NZ_JAEDXU010000006.1"/>
</dbReference>
<proteinExistence type="predicted"/>
<dbReference type="EMBL" id="JAEDXU010000006">
    <property type="protein sequence ID" value="MBP1047051.1"/>
    <property type="molecule type" value="Genomic_DNA"/>
</dbReference>
<keyword evidence="1" id="KW-0175">Coiled coil</keyword>
<feature type="compositionally biased region" description="Polar residues" evidence="2">
    <location>
        <begin position="621"/>
        <end position="631"/>
    </location>
</feature>
<evidence type="ECO:0000313" key="3">
    <source>
        <dbReference type="EMBL" id="MBP1047051.1"/>
    </source>
</evidence>
<protein>
    <submittedName>
        <fullName evidence="3">Uncharacterized protein</fullName>
    </submittedName>
</protein>
<sequence length="756" mass="87056">MEKLNRQSSGNKKIFLRKEIEQERLGEEIYVEDILCQYSVYLVRKFEEKEDYLELSQMERLLTDLPERFNQEFQDAVVKNLYVRTTAKAVYVTLLLALPQPLSKFQITELKDWMDTLEVPQLALEHTSNFAAADTGSNVMAREWQETTSEVLLLTEMMNQFNESLNEVYSELQVMKNQKTPPKMRVVKSEAAVKTVKEKENENSKRLDEAVAKVDKMNAAFQEFQENVLKQIEEIEKIEKQPAETKTPPKFKIFFDGQREEGTKLEQRLNQVLKRVEVLADRTDFSQKEVEKLGMKVEKESRRARELYRAQNDNIQPVDDQSKLEEKMALTNKDILTISRQLKEINKKLTTVETKVSEAEQSPEEIAQIEKDHDRLHETASETMKLNQVIDQLTARVQTVQSELTDVKQSKKKIPVMKLKKSESQQKLAAQHHHDQEQLKANAVEIKKLSQTVGKVDVQLIQAHQKIAELEQKIRTNDQLSSNRRRELEATMIYQQDGDAEPQSAEVQPTQPAGPQQQRPVSQEFPSTPPQMQQRPALTGNPNQRNNQNIPSGSREFPSKSDFLQASRPMPRYQQQPSPAQQGTPPAPQEEPSTVTLSIEEMLNRVSDHPKPEQLPANSVVPKQNKTTPTSLRRLKKLESDISACFKRVKGGIGSRGMIAKEDVYANIRQIEVLPYLWSMIQNNSTNPQDIRLNNEISCQQLVNGVPQFLQEVEEVASKRKVMGKWIYAPKELEQKMEGYKLLNEYFELYLSNTPS</sequence>
<accession>A0ABS4CLP5</accession>
<dbReference type="Proteomes" id="UP000673375">
    <property type="component" value="Unassembled WGS sequence"/>
</dbReference>
<organism evidence="3 4">
    <name type="scientific">Enterococcus larvae</name>
    <dbReference type="NCBI Taxonomy" id="2794352"/>
    <lineage>
        <taxon>Bacteria</taxon>
        <taxon>Bacillati</taxon>
        <taxon>Bacillota</taxon>
        <taxon>Bacilli</taxon>
        <taxon>Lactobacillales</taxon>
        <taxon>Enterococcaceae</taxon>
        <taxon>Enterococcus</taxon>
    </lineage>
</organism>
<feature type="compositionally biased region" description="Polar residues" evidence="2">
    <location>
        <begin position="573"/>
        <end position="584"/>
    </location>
</feature>
<gene>
    <name evidence="3" type="ORF">I6N96_12290</name>
</gene>
<feature type="region of interest" description="Disordered" evidence="2">
    <location>
        <begin position="415"/>
        <end position="436"/>
    </location>
</feature>
<keyword evidence="4" id="KW-1185">Reference proteome</keyword>
<feature type="coiled-coil region" evidence="1">
    <location>
        <begin position="207"/>
        <end position="241"/>
    </location>
</feature>
<dbReference type="CDD" id="cd22541">
    <property type="entry name" value="SP5_N"/>
    <property type="match status" value="1"/>
</dbReference>
<feature type="region of interest" description="Disordered" evidence="2">
    <location>
        <begin position="498"/>
        <end position="593"/>
    </location>
</feature>
<name>A0ABS4CLP5_9ENTE</name>
<evidence type="ECO:0000256" key="1">
    <source>
        <dbReference type="SAM" id="Coils"/>
    </source>
</evidence>
<reference evidence="3 4" key="1">
    <citation type="submission" date="2020-12" db="EMBL/GenBank/DDBJ databases">
        <title>Vagococcus allomyrinae sp. nov. and Enterococcus lavae sp. nov., isolated from the larvae of Allomyrina dichotoma.</title>
        <authorList>
            <person name="Lee S.D."/>
        </authorList>
    </citation>
    <scope>NUCLEOTIDE SEQUENCE [LARGE SCALE GENOMIC DNA]</scope>
    <source>
        <strain evidence="3 4">BWM-S5</strain>
    </source>
</reference>
<evidence type="ECO:0000256" key="2">
    <source>
        <dbReference type="SAM" id="MobiDB-lite"/>
    </source>
</evidence>